<dbReference type="Gene3D" id="3.40.50.150">
    <property type="entry name" value="Vaccinia Virus protein VP39"/>
    <property type="match status" value="1"/>
</dbReference>
<dbReference type="FunFam" id="3.40.50.150:FF:000035">
    <property type="entry name" value="tRNA (guanine-N(7)-)-methyltransferase"/>
    <property type="match status" value="1"/>
</dbReference>
<dbReference type="PANTHER" id="PTHR23417:SF14">
    <property type="entry name" value="PENTACOTRIPEPTIDE-REPEAT REGION OF PRORP DOMAIN-CONTAINING PROTEIN"/>
    <property type="match status" value="1"/>
</dbReference>
<dbReference type="EC" id="2.1.1.33" evidence="9"/>
<dbReference type="CDD" id="cd02440">
    <property type="entry name" value="AdoMet_MTases"/>
    <property type="match status" value="1"/>
</dbReference>
<name>A0A918S1D7_9GAMM</name>
<feature type="binding site" evidence="9">
    <location>
        <position position="171"/>
    </location>
    <ligand>
        <name>substrate</name>
    </ligand>
</feature>
<evidence type="ECO:0000256" key="3">
    <source>
        <dbReference type="ARBA" id="ARBA00022603"/>
    </source>
</evidence>
<evidence type="ECO:0000256" key="1">
    <source>
        <dbReference type="ARBA" id="ARBA00000142"/>
    </source>
</evidence>
<keyword evidence="4 9" id="KW-0808">Transferase</keyword>
<evidence type="ECO:0000256" key="6">
    <source>
        <dbReference type="ARBA" id="ARBA00022694"/>
    </source>
</evidence>
<gene>
    <name evidence="9 10" type="primary">trmB</name>
    <name evidence="10" type="ORF">GCM10008090_31000</name>
</gene>
<evidence type="ECO:0000313" key="10">
    <source>
        <dbReference type="EMBL" id="GHA19046.1"/>
    </source>
</evidence>
<dbReference type="NCBIfam" id="TIGR00091">
    <property type="entry name" value="tRNA (guanosine(46)-N7)-methyltransferase TrmB"/>
    <property type="match status" value="1"/>
</dbReference>
<keyword evidence="11" id="KW-1185">Reference proteome</keyword>
<dbReference type="GO" id="GO:0043527">
    <property type="term" value="C:tRNA methyltransferase complex"/>
    <property type="evidence" value="ECO:0007669"/>
    <property type="project" value="TreeGrafter"/>
</dbReference>
<dbReference type="AlphaFoldDB" id="A0A918S1D7"/>
<dbReference type="GO" id="GO:0008176">
    <property type="term" value="F:tRNA (guanine(46)-N7)-methyltransferase activity"/>
    <property type="evidence" value="ECO:0007669"/>
    <property type="project" value="UniProtKB-UniRule"/>
</dbReference>
<keyword evidence="5 9" id="KW-0949">S-adenosyl-L-methionine</keyword>
<evidence type="ECO:0000256" key="8">
    <source>
        <dbReference type="ARBA" id="ARBA00060767"/>
    </source>
</evidence>
<comment type="caution">
    <text evidence="10">The sequence shown here is derived from an EMBL/GenBank/DDBJ whole genome shotgun (WGS) entry which is preliminary data.</text>
</comment>
<dbReference type="HAMAP" id="MF_01057">
    <property type="entry name" value="tRNA_methyltr_TrmB"/>
    <property type="match status" value="1"/>
</dbReference>
<evidence type="ECO:0000256" key="9">
    <source>
        <dbReference type="HAMAP-Rule" id="MF_01057"/>
    </source>
</evidence>
<dbReference type="InterPro" id="IPR029063">
    <property type="entry name" value="SAM-dependent_MTases_sf"/>
</dbReference>
<feature type="binding site" evidence="9">
    <location>
        <position position="85"/>
    </location>
    <ligand>
        <name>S-adenosyl-L-methionine</name>
        <dbReference type="ChEBI" id="CHEBI:59789"/>
    </ligand>
</feature>
<comment type="function">
    <text evidence="2 9">Catalyzes the formation of N(7)-methylguanine at position 46 (m7G46) in tRNA.</text>
</comment>
<feature type="binding site" evidence="9">
    <location>
        <position position="112"/>
    </location>
    <ligand>
        <name>S-adenosyl-L-methionine</name>
        <dbReference type="ChEBI" id="CHEBI:59789"/>
    </ligand>
</feature>
<comment type="catalytic activity">
    <reaction evidence="1 9">
        <text>guanosine(46) in tRNA + S-adenosyl-L-methionine = N(7)-methylguanosine(46) in tRNA + S-adenosyl-L-homocysteine</text>
        <dbReference type="Rhea" id="RHEA:42708"/>
        <dbReference type="Rhea" id="RHEA-COMP:10188"/>
        <dbReference type="Rhea" id="RHEA-COMP:10189"/>
        <dbReference type="ChEBI" id="CHEBI:57856"/>
        <dbReference type="ChEBI" id="CHEBI:59789"/>
        <dbReference type="ChEBI" id="CHEBI:74269"/>
        <dbReference type="ChEBI" id="CHEBI:74480"/>
        <dbReference type="EC" id="2.1.1.33"/>
    </reaction>
</comment>
<feature type="binding site" evidence="9">
    <location>
        <position position="60"/>
    </location>
    <ligand>
        <name>S-adenosyl-L-methionine</name>
        <dbReference type="ChEBI" id="CHEBI:59789"/>
    </ligand>
</feature>
<protein>
    <recommendedName>
        <fullName evidence="9">tRNA (guanine-N(7)-)-methyltransferase</fullName>
        <ecNumber evidence="9">2.1.1.33</ecNumber>
    </recommendedName>
    <alternativeName>
        <fullName evidence="9">tRNA (guanine(46)-N(7))-methyltransferase</fullName>
    </alternativeName>
    <alternativeName>
        <fullName evidence="9">tRNA(m7G46)-methyltransferase</fullName>
    </alternativeName>
</protein>
<keyword evidence="6 9" id="KW-0819">tRNA processing</keyword>
<feature type="binding site" evidence="9">
    <location>
        <position position="139"/>
    </location>
    <ligand>
        <name>substrate</name>
    </ligand>
</feature>
<evidence type="ECO:0000256" key="2">
    <source>
        <dbReference type="ARBA" id="ARBA00003015"/>
    </source>
</evidence>
<evidence type="ECO:0000256" key="5">
    <source>
        <dbReference type="ARBA" id="ARBA00022691"/>
    </source>
</evidence>
<comment type="pathway">
    <text evidence="7 9">tRNA modification; N(7)-methylguanine-tRNA biosynthesis.</text>
</comment>
<feature type="binding site" evidence="9">
    <location>
        <position position="135"/>
    </location>
    <ligand>
        <name>S-adenosyl-L-methionine</name>
        <dbReference type="ChEBI" id="CHEBI:59789"/>
    </ligand>
</feature>
<dbReference type="InterPro" id="IPR055361">
    <property type="entry name" value="tRNA_methyltr_TrmB_bact"/>
</dbReference>
<dbReference type="Pfam" id="PF02390">
    <property type="entry name" value="Methyltransf_4"/>
    <property type="match status" value="1"/>
</dbReference>
<dbReference type="PANTHER" id="PTHR23417">
    <property type="entry name" value="3-DEOXY-D-MANNO-OCTULOSONIC-ACID TRANSFERASE/TRNA GUANINE-N 7 - -METHYLTRANSFERASE"/>
    <property type="match status" value="1"/>
</dbReference>
<comment type="caution">
    <text evidence="9">Lacks conserved residue(s) required for the propagation of feature annotation.</text>
</comment>
<accession>A0A918S1D7</accession>
<evidence type="ECO:0000256" key="7">
    <source>
        <dbReference type="ARBA" id="ARBA00060552"/>
    </source>
</evidence>
<dbReference type="Proteomes" id="UP000614811">
    <property type="component" value="Unassembled WGS sequence"/>
</dbReference>
<sequence>MNEPSKHHRPIRSFVKREGKLTTGQKNAIEQLWPTHGIELKAEPLELAAEFGRDAPVVLEIGFGNGLSLADMAEAYPDLNFFGVEVHRPGVGSLLVQVKQRGLQNVRVSQDDAVQVLEQQIPDASLHRVQIFFPDPWHKKRHHKRRLIQPDFVTMLVKKLAPGGHIHVATDWENYAEHILGVLSQNADLCNTSSDPSGYAPKPEYRPDTKYEKRGIRLGHGVWDLVFEK</sequence>
<feature type="binding site" evidence="9">
    <location>
        <begin position="209"/>
        <end position="212"/>
    </location>
    <ligand>
        <name>substrate</name>
    </ligand>
</feature>
<proteinExistence type="inferred from homology"/>
<comment type="similarity">
    <text evidence="8 9">Belongs to the class I-like SAM-binding methyltransferase superfamily. TrmB family.</text>
</comment>
<dbReference type="PROSITE" id="PS51625">
    <property type="entry name" value="SAM_MT_TRMB"/>
    <property type="match status" value="1"/>
</dbReference>
<keyword evidence="3 9" id="KW-0489">Methyltransferase</keyword>
<reference evidence="10" key="1">
    <citation type="journal article" date="2014" name="Int. J. Syst. Evol. Microbiol.">
        <title>Complete genome sequence of Corynebacterium casei LMG S-19264T (=DSM 44701T), isolated from a smear-ripened cheese.</title>
        <authorList>
            <consortium name="US DOE Joint Genome Institute (JGI-PGF)"/>
            <person name="Walter F."/>
            <person name="Albersmeier A."/>
            <person name="Kalinowski J."/>
            <person name="Ruckert C."/>
        </authorList>
    </citation>
    <scope>NUCLEOTIDE SEQUENCE</scope>
    <source>
        <strain evidence="10">KCTC 12711</strain>
    </source>
</reference>
<organism evidence="10 11">
    <name type="scientific">Arenicella chitinivorans</name>
    <dbReference type="NCBI Taxonomy" id="1329800"/>
    <lineage>
        <taxon>Bacteria</taxon>
        <taxon>Pseudomonadati</taxon>
        <taxon>Pseudomonadota</taxon>
        <taxon>Gammaproteobacteria</taxon>
        <taxon>Arenicellales</taxon>
        <taxon>Arenicellaceae</taxon>
        <taxon>Arenicella</taxon>
    </lineage>
</organism>
<evidence type="ECO:0000256" key="4">
    <source>
        <dbReference type="ARBA" id="ARBA00022679"/>
    </source>
</evidence>
<dbReference type="SUPFAM" id="SSF53335">
    <property type="entry name" value="S-adenosyl-L-methionine-dependent methyltransferases"/>
    <property type="match status" value="1"/>
</dbReference>
<reference evidence="10" key="2">
    <citation type="submission" date="2020-09" db="EMBL/GenBank/DDBJ databases">
        <authorList>
            <person name="Sun Q."/>
            <person name="Kim S."/>
        </authorList>
    </citation>
    <scope>NUCLEOTIDE SEQUENCE</scope>
    <source>
        <strain evidence="10">KCTC 12711</strain>
    </source>
</reference>
<dbReference type="InterPro" id="IPR003358">
    <property type="entry name" value="tRNA_(Gua-N-7)_MeTrfase_Trmb"/>
</dbReference>
<evidence type="ECO:0000313" key="11">
    <source>
        <dbReference type="Proteomes" id="UP000614811"/>
    </source>
</evidence>
<dbReference type="EMBL" id="BMXA01000007">
    <property type="protein sequence ID" value="GHA19046.1"/>
    <property type="molecule type" value="Genomic_DNA"/>
</dbReference>
<dbReference type="RefSeq" id="WP_189402623.1">
    <property type="nucleotide sequence ID" value="NZ_BMXA01000007.1"/>
</dbReference>